<organism evidence="1 2">
    <name type="scientific">Mucilaginibacter ginkgonis</name>
    <dbReference type="NCBI Taxonomy" id="2682091"/>
    <lineage>
        <taxon>Bacteria</taxon>
        <taxon>Pseudomonadati</taxon>
        <taxon>Bacteroidota</taxon>
        <taxon>Sphingobacteriia</taxon>
        <taxon>Sphingobacteriales</taxon>
        <taxon>Sphingobacteriaceae</taxon>
        <taxon>Mucilaginibacter</taxon>
    </lineage>
</organism>
<dbReference type="KEGG" id="mgik:GO620_006460"/>
<sequence>MNVKHLETKNQEYRNLTLDGISVKALISGANASGSQNMAFENCLLKVILFRDGKSPFVICQDNLKILGLASNLNGLDQYAFSTDRSSGVTVDNGRKMVSFDVKFGGHINLKGNDYIYVEVINQNGLFTDASLLANSYLEVKPRKSVGVERYLAKIVTKTIQANETSNQYTLGDHTIKLALLNFDKADFAANVVNTLAFSSDRLDEVYNYPDLVAAKIRGFAKNLIPTSADISINFEEDQSFALIEFGQEFNAVGVEIQFNAANVVASQNYLVAWNYTTDWETINKANAIDQKHAKDAVEKVDAMTKTDKK</sequence>
<reference evidence="1 2" key="1">
    <citation type="submission" date="2020-12" db="EMBL/GenBank/DDBJ databases">
        <title>HMF7856_wgs.fasta genome submission.</title>
        <authorList>
            <person name="Kang H."/>
            <person name="Kim H."/>
            <person name="Joh K."/>
        </authorList>
    </citation>
    <scope>NUCLEOTIDE SEQUENCE [LARGE SCALE GENOMIC DNA]</scope>
    <source>
        <strain evidence="1 2">HMF7856</strain>
    </source>
</reference>
<dbReference type="RefSeq" id="WP_157523661.1">
    <property type="nucleotide sequence ID" value="NZ_CP066775.1"/>
</dbReference>
<protein>
    <submittedName>
        <fullName evidence="1">Uncharacterized protein</fullName>
    </submittedName>
</protein>
<dbReference type="Proteomes" id="UP000429232">
    <property type="component" value="Chromosome"/>
</dbReference>
<gene>
    <name evidence="1" type="ORF">GO620_006460</name>
</gene>
<name>A0A6I4HXJ4_9SPHI</name>
<accession>A0A6I4HXJ4</accession>
<evidence type="ECO:0000313" key="1">
    <source>
        <dbReference type="EMBL" id="QQL51088.1"/>
    </source>
</evidence>
<dbReference type="AlphaFoldDB" id="A0A6I4HXJ4"/>
<keyword evidence="2" id="KW-1185">Reference proteome</keyword>
<proteinExistence type="predicted"/>
<dbReference type="EMBL" id="CP066775">
    <property type="protein sequence ID" value="QQL51088.1"/>
    <property type="molecule type" value="Genomic_DNA"/>
</dbReference>
<evidence type="ECO:0000313" key="2">
    <source>
        <dbReference type="Proteomes" id="UP000429232"/>
    </source>
</evidence>